<accession>A0AAU7YQN3</accession>
<organism evidence="1">
    <name type="scientific">Micromonas commoda virus</name>
    <dbReference type="NCBI Taxonomy" id="3057169"/>
    <lineage>
        <taxon>Viruses</taxon>
        <taxon>Varidnaviria</taxon>
        <taxon>Bamfordvirae</taxon>
        <taxon>Nucleocytoviricota</taxon>
        <taxon>Megaviricetes</taxon>
        <taxon>Algavirales</taxon>
        <taxon>Phycodnaviridae</taxon>
    </lineage>
</organism>
<protein>
    <submittedName>
        <fullName evidence="1">Uncharacterized protein</fullName>
    </submittedName>
</protein>
<dbReference type="EMBL" id="PP911589">
    <property type="protein sequence ID" value="XCA47342.1"/>
    <property type="molecule type" value="Genomic_DNA"/>
</dbReference>
<proteinExistence type="predicted"/>
<reference evidence="1" key="1">
    <citation type="submission" date="2024-06" db="EMBL/GenBank/DDBJ databases">
        <title>Evidence of context-dependent and transient costs of resisting viral infection in isolates of the marine microalga Micromonas sp. (class Mamiellophyceae).</title>
        <authorList>
            <person name="Bedi de Silva A."/>
            <person name="Schvarcz C.R."/>
            <person name="Steward G.R."/>
            <person name="Edwards K.F."/>
        </authorList>
    </citation>
    <scope>NUCLEOTIDE SEQUENCE</scope>
    <source>
        <strain evidence="1">McV-KB2</strain>
    </source>
</reference>
<name>A0AAU7YQN3_9PHYC</name>
<sequence length="119" mass="14126">MRLSWRHVCHVCQAPLDPRVFTAGKENKKFVRNYKHIRPLFTYNNEQYYSFVGGLKLQRVCYSCFSSKARVHHGQLRNRELCGRGRVAPRSKARTEKEILFWFDGLLRRAVKEGIDIKR</sequence>
<evidence type="ECO:0000313" key="1">
    <source>
        <dbReference type="EMBL" id="XCA47342.1"/>
    </source>
</evidence>